<dbReference type="RefSeq" id="WP_137262628.1">
    <property type="nucleotide sequence ID" value="NZ_SZQL01000012.1"/>
</dbReference>
<dbReference type="SUPFAM" id="SSF54534">
    <property type="entry name" value="FKBP-like"/>
    <property type="match status" value="1"/>
</dbReference>
<feature type="chain" id="PRO_5020349879" description="peptidylprolyl isomerase" evidence="8">
    <location>
        <begin position="18"/>
        <end position="342"/>
    </location>
</feature>
<dbReference type="PROSITE" id="PS50059">
    <property type="entry name" value="FKBP_PPIASE"/>
    <property type="match status" value="1"/>
</dbReference>
<organism evidence="10 11">
    <name type="scientific">Ilyomonas limi</name>
    <dbReference type="NCBI Taxonomy" id="2575867"/>
    <lineage>
        <taxon>Bacteria</taxon>
        <taxon>Pseudomonadati</taxon>
        <taxon>Bacteroidota</taxon>
        <taxon>Chitinophagia</taxon>
        <taxon>Chitinophagales</taxon>
        <taxon>Chitinophagaceae</taxon>
        <taxon>Ilyomonas</taxon>
    </lineage>
</organism>
<dbReference type="PANTHER" id="PTHR43811">
    <property type="entry name" value="FKBP-TYPE PEPTIDYL-PROLYL CIS-TRANS ISOMERASE FKPA"/>
    <property type="match status" value="1"/>
</dbReference>
<dbReference type="PANTHER" id="PTHR43811:SF19">
    <property type="entry name" value="39 KDA FK506-BINDING NUCLEAR PROTEIN"/>
    <property type="match status" value="1"/>
</dbReference>
<accession>A0A4U3KXA8</accession>
<evidence type="ECO:0000313" key="10">
    <source>
        <dbReference type="EMBL" id="TKK67198.1"/>
    </source>
</evidence>
<dbReference type="AlphaFoldDB" id="A0A4U3KXA8"/>
<evidence type="ECO:0000256" key="5">
    <source>
        <dbReference type="ARBA" id="ARBA00023235"/>
    </source>
</evidence>
<evidence type="ECO:0000313" key="11">
    <source>
        <dbReference type="Proteomes" id="UP000305848"/>
    </source>
</evidence>
<dbReference type="Gene3D" id="3.10.50.40">
    <property type="match status" value="1"/>
</dbReference>
<evidence type="ECO:0000256" key="2">
    <source>
        <dbReference type="ARBA" id="ARBA00006577"/>
    </source>
</evidence>
<proteinExistence type="inferred from homology"/>
<comment type="similarity">
    <text evidence="2">Belongs to the FKBP-type PPIase family.</text>
</comment>
<evidence type="ECO:0000256" key="8">
    <source>
        <dbReference type="SAM" id="SignalP"/>
    </source>
</evidence>
<evidence type="ECO:0000256" key="7">
    <source>
        <dbReference type="SAM" id="MobiDB-lite"/>
    </source>
</evidence>
<dbReference type="InterPro" id="IPR046357">
    <property type="entry name" value="PPIase_dom_sf"/>
</dbReference>
<comment type="caution">
    <text evidence="10">The sequence shown here is derived from an EMBL/GenBank/DDBJ whole genome shotgun (WGS) entry which is preliminary data.</text>
</comment>
<keyword evidence="5 6" id="KW-0413">Isomerase</keyword>
<keyword evidence="11" id="KW-1185">Reference proteome</keyword>
<dbReference type="Proteomes" id="UP000305848">
    <property type="component" value="Unassembled WGS sequence"/>
</dbReference>
<protein>
    <recommendedName>
        <fullName evidence="3 6">peptidylprolyl isomerase</fullName>
        <ecNumber evidence="3 6">5.2.1.8</ecNumber>
    </recommendedName>
</protein>
<reference evidence="10 11" key="1">
    <citation type="submission" date="2019-05" db="EMBL/GenBank/DDBJ databases">
        <title>Panacibacter sp. strain 17mud1-8 Genome sequencing and assembly.</title>
        <authorList>
            <person name="Chhetri G."/>
        </authorList>
    </citation>
    <scope>NUCLEOTIDE SEQUENCE [LARGE SCALE GENOMIC DNA]</scope>
    <source>
        <strain evidence="10 11">17mud1-8</strain>
    </source>
</reference>
<feature type="compositionally biased region" description="Low complexity" evidence="7">
    <location>
        <begin position="311"/>
        <end position="342"/>
    </location>
</feature>
<dbReference type="GO" id="GO:0003755">
    <property type="term" value="F:peptidyl-prolyl cis-trans isomerase activity"/>
    <property type="evidence" value="ECO:0007669"/>
    <property type="project" value="UniProtKB-KW"/>
</dbReference>
<dbReference type="PROSITE" id="PS51257">
    <property type="entry name" value="PROKAR_LIPOPROTEIN"/>
    <property type="match status" value="1"/>
</dbReference>
<evidence type="ECO:0000256" key="6">
    <source>
        <dbReference type="PROSITE-ProRule" id="PRU00277"/>
    </source>
</evidence>
<keyword evidence="4 6" id="KW-0697">Rotamase</keyword>
<evidence type="ECO:0000256" key="3">
    <source>
        <dbReference type="ARBA" id="ARBA00013194"/>
    </source>
</evidence>
<name>A0A4U3KXA8_9BACT</name>
<evidence type="ECO:0000256" key="1">
    <source>
        <dbReference type="ARBA" id="ARBA00000971"/>
    </source>
</evidence>
<dbReference type="InterPro" id="IPR001179">
    <property type="entry name" value="PPIase_FKBP_dom"/>
</dbReference>
<keyword evidence="8" id="KW-0732">Signal</keyword>
<feature type="signal peptide" evidence="8">
    <location>
        <begin position="1"/>
        <end position="17"/>
    </location>
</feature>
<dbReference type="Pfam" id="PF00254">
    <property type="entry name" value="FKBP_C"/>
    <property type="match status" value="1"/>
</dbReference>
<sequence>MKHVIFAVAGLALLSTAACKVNYDKTKSGLPYKVVSSKGGQSVVPGQIVKFNVEFKLSPKDSILNTTYGKFPGYTPVDTGKNTEYTFIELFPLLKVGDSVEFTMSIDTLKNRGMIPDYDSIFTRNGQIKGKLSILGAFATQDLAKNDMDKEMEREKAREIASIEDYLNKKGIKAQRTRNGAFVEITTPGDPNLKADSGKLAMVMYRGYLQDGGTVFDTNMDTSKGHTDPIPVVVGTRRVIQGWDEALPYFSKGSKGKIYVPSTLGYGMRGAGQDIPANANLIFDIEVVDVKDAPPAQPQQQGGNPFGNLSPEQMKQLQEQMQQQRQQQQGAQPQQAAPEQKK</sequence>
<feature type="domain" description="PPIase FKBP-type" evidence="9">
    <location>
        <begin position="198"/>
        <end position="291"/>
    </location>
</feature>
<comment type="catalytic activity">
    <reaction evidence="1 6">
        <text>[protein]-peptidylproline (omega=180) = [protein]-peptidylproline (omega=0)</text>
        <dbReference type="Rhea" id="RHEA:16237"/>
        <dbReference type="Rhea" id="RHEA-COMP:10747"/>
        <dbReference type="Rhea" id="RHEA-COMP:10748"/>
        <dbReference type="ChEBI" id="CHEBI:83833"/>
        <dbReference type="ChEBI" id="CHEBI:83834"/>
        <dbReference type="EC" id="5.2.1.8"/>
    </reaction>
</comment>
<evidence type="ECO:0000256" key="4">
    <source>
        <dbReference type="ARBA" id="ARBA00023110"/>
    </source>
</evidence>
<dbReference type="OrthoDB" id="9814548at2"/>
<dbReference type="EC" id="5.2.1.8" evidence="3 6"/>
<feature type="region of interest" description="Disordered" evidence="7">
    <location>
        <begin position="293"/>
        <end position="342"/>
    </location>
</feature>
<evidence type="ECO:0000259" key="9">
    <source>
        <dbReference type="PROSITE" id="PS50059"/>
    </source>
</evidence>
<dbReference type="EMBL" id="SZQL01000012">
    <property type="protein sequence ID" value="TKK67198.1"/>
    <property type="molecule type" value="Genomic_DNA"/>
</dbReference>
<gene>
    <name evidence="10" type="ORF">FC093_15045</name>
</gene>